<feature type="transmembrane region" description="Helical" evidence="7">
    <location>
        <begin position="152"/>
        <end position="171"/>
    </location>
</feature>
<evidence type="ECO:0000313" key="8">
    <source>
        <dbReference type="EMBL" id="RFU18451.1"/>
    </source>
</evidence>
<name>A0A372IUG1_9BACT</name>
<dbReference type="SUPFAM" id="SSF103473">
    <property type="entry name" value="MFS general substrate transporter"/>
    <property type="match status" value="1"/>
</dbReference>
<dbReference type="GO" id="GO:0016020">
    <property type="term" value="C:membrane"/>
    <property type="evidence" value="ECO:0007669"/>
    <property type="project" value="TreeGrafter"/>
</dbReference>
<accession>A0A372IUG1</accession>
<comment type="caution">
    <text evidence="8">The sequence shown here is derived from an EMBL/GenBank/DDBJ whole genome shotgun (WGS) entry which is preliminary data.</text>
</comment>
<keyword evidence="5 7" id="KW-1133">Transmembrane helix</keyword>
<dbReference type="Pfam" id="PF07690">
    <property type="entry name" value="MFS_1"/>
    <property type="match status" value="1"/>
</dbReference>
<evidence type="ECO:0000256" key="5">
    <source>
        <dbReference type="ARBA" id="ARBA00022989"/>
    </source>
</evidence>
<keyword evidence="6 7" id="KW-0472">Membrane</keyword>
<evidence type="ECO:0000256" key="1">
    <source>
        <dbReference type="ARBA" id="ARBA00004127"/>
    </source>
</evidence>
<feature type="transmembrane region" description="Helical" evidence="7">
    <location>
        <begin position="321"/>
        <end position="340"/>
    </location>
</feature>
<gene>
    <name evidence="8" type="ORF">D0Y96_02515</name>
</gene>
<proteinExistence type="inferred from homology"/>
<feature type="transmembrane region" description="Helical" evidence="7">
    <location>
        <begin position="265"/>
        <end position="283"/>
    </location>
</feature>
<dbReference type="Proteomes" id="UP000264702">
    <property type="component" value="Unassembled WGS sequence"/>
</dbReference>
<feature type="transmembrane region" description="Helical" evidence="7">
    <location>
        <begin position="233"/>
        <end position="253"/>
    </location>
</feature>
<comment type="similarity">
    <text evidence="2">Belongs to the major facilitator superfamily.</text>
</comment>
<feature type="transmembrane region" description="Helical" evidence="7">
    <location>
        <begin position="40"/>
        <end position="62"/>
    </location>
</feature>
<feature type="transmembrane region" description="Helical" evidence="7">
    <location>
        <begin position="82"/>
        <end position="109"/>
    </location>
</feature>
<dbReference type="InterPro" id="IPR051788">
    <property type="entry name" value="MFS_Transporter"/>
</dbReference>
<dbReference type="InterPro" id="IPR036259">
    <property type="entry name" value="MFS_trans_sf"/>
</dbReference>
<dbReference type="GO" id="GO:0022857">
    <property type="term" value="F:transmembrane transporter activity"/>
    <property type="evidence" value="ECO:0007669"/>
    <property type="project" value="InterPro"/>
</dbReference>
<dbReference type="GO" id="GO:0012505">
    <property type="term" value="C:endomembrane system"/>
    <property type="evidence" value="ECO:0007669"/>
    <property type="project" value="UniProtKB-SubCell"/>
</dbReference>
<evidence type="ECO:0000256" key="2">
    <source>
        <dbReference type="ARBA" id="ARBA00008335"/>
    </source>
</evidence>
<feature type="transmembrane region" description="Helical" evidence="7">
    <location>
        <begin position="289"/>
        <end position="309"/>
    </location>
</feature>
<protein>
    <submittedName>
        <fullName evidence="8">MFS transporter</fullName>
    </submittedName>
</protein>
<keyword evidence="9" id="KW-1185">Reference proteome</keyword>
<evidence type="ECO:0000256" key="4">
    <source>
        <dbReference type="ARBA" id="ARBA00022692"/>
    </source>
</evidence>
<keyword evidence="3" id="KW-0813">Transport</keyword>
<feature type="transmembrane region" description="Helical" evidence="7">
    <location>
        <begin position="352"/>
        <end position="369"/>
    </location>
</feature>
<dbReference type="Gene3D" id="1.20.1250.20">
    <property type="entry name" value="MFS general substrate transporter like domains"/>
    <property type="match status" value="2"/>
</dbReference>
<evidence type="ECO:0000256" key="6">
    <source>
        <dbReference type="ARBA" id="ARBA00023136"/>
    </source>
</evidence>
<feature type="transmembrane region" description="Helical" evidence="7">
    <location>
        <begin position="6"/>
        <end position="28"/>
    </location>
</feature>
<dbReference type="EMBL" id="QVQT01000001">
    <property type="protein sequence ID" value="RFU18451.1"/>
    <property type="molecule type" value="Genomic_DNA"/>
</dbReference>
<organism evidence="8 9">
    <name type="scientific">Paracidobacterium acidisoli</name>
    <dbReference type="NCBI Taxonomy" id="2303751"/>
    <lineage>
        <taxon>Bacteria</taxon>
        <taxon>Pseudomonadati</taxon>
        <taxon>Acidobacteriota</taxon>
        <taxon>Terriglobia</taxon>
        <taxon>Terriglobales</taxon>
        <taxon>Acidobacteriaceae</taxon>
        <taxon>Paracidobacterium</taxon>
    </lineage>
</organism>
<dbReference type="RefSeq" id="WP_117297746.1">
    <property type="nucleotide sequence ID" value="NZ_QVQT02000001.1"/>
</dbReference>
<sequence>MDLPLVTMFGGFALTGLVTVLLGPALPGMSERWHIADSQAGLLFAAQFFGTTLTSIVTPWRVRLSLVAGYALVAAGMATLAFAGYAVAIAAFALLGMGLGLSLTATNLLVGSTDADRRGRLLTRANFFWAVGAVVCPPLIGLAERLQQMRPLLLFLAVMLAFVSVRLLPLLRMKEAEPNVSADAEQHQTGKQAEPPIYFFLIFAVILFLYVGTENSIGGWITEYSHRFLGIPAARASLAALTFWLMLVASRGIASELLRKVSEAAILLPATMLAAAGTLLLLLRHGTAVVFVAVAVAGLGCGPVFPLLTSRLFARSGSSRHVGWVFAACGCGGAILPWTMGLVSTGTGSLRTAFAVPLAALAMILLFILSGSRHGRAASET</sequence>
<feature type="transmembrane region" description="Helical" evidence="7">
    <location>
        <begin position="121"/>
        <end position="140"/>
    </location>
</feature>
<evidence type="ECO:0000313" key="9">
    <source>
        <dbReference type="Proteomes" id="UP000264702"/>
    </source>
</evidence>
<comment type="subcellular location">
    <subcellularLocation>
        <location evidence="1">Endomembrane system</location>
        <topology evidence="1">Multi-pass membrane protein</topology>
    </subcellularLocation>
</comment>
<dbReference type="AlphaFoldDB" id="A0A372IUG1"/>
<dbReference type="InterPro" id="IPR011701">
    <property type="entry name" value="MFS"/>
</dbReference>
<dbReference type="PANTHER" id="PTHR23514">
    <property type="entry name" value="BYPASS OF STOP CODON PROTEIN 6"/>
    <property type="match status" value="1"/>
</dbReference>
<evidence type="ECO:0000256" key="3">
    <source>
        <dbReference type="ARBA" id="ARBA00022448"/>
    </source>
</evidence>
<evidence type="ECO:0000256" key="7">
    <source>
        <dbReference type="SAM" id="Phobius"/>
    </source>
</evidence>
<keyword evidence="4 7" id="KW-0812">Transmembrane</keyword>
<reference evidence="8 9" key="1">
    <citation type="submission" date="2018-08" db="EMBL/GenBank/DDBJ databases">
        <title>Acidipila sp. 4G-K13, an acidobacterium isolated from forest soil.</title>
        <authorList>
            <person name="Gao Z.-H."/>
            <person name="Qiu L.-H."/>
        </authorList>
    </citation>
    <scope>NUCLEOTIDE SEQUENCE [LARGE SCALE GENOMIC DNA]</scope>
    <source>
        <strain evidence="8 9">4G-K13</strain>
    </source>
</reference>
<dbReference type="OrthoDB" id="119473at2"/>
<dbReference type="PANTHER" id="PTHR23514:SF3">
    <property type="entry name" value="BYPASS OF STOP CODON PROTEIN 6"/>
    <property type="match status" value="1"/>
</dbReference>
<feature type="transmembrane region" description="Helical" evidence="7">
    <location>
        <begin position="196"/>
        <end position="213"/>
    </location>
</feature>